<evidence type="ECO:0000256" key="4">
    <source>
        <dbReference type="ARBA" id="ARBA00023180"/>
    </source>
</evidence>
<accession>A0A0D9XA59</accession>
<evidence type="ECO:0000256" key="2">
    <source>
        <dbReference type="ARBA" id="ARBA00022729"/>
    </source>
</evidence>
<dbReference type="SUPFAM" id="SSF47699">
    <property type="entry name" value="Bifunctional inhibitor/lipid-transfer protein/seed storage 2S albumin"/>
    <property type="match status" value="1"/>
</dbReference>
<reference evidence="7" key="3">
    <citation type="submission" date="2015-04" db="UniProtKB">
        <authorList>
            <consortium name="EnsemblPlants"/>
        </authorList>
    </citation>
    <scope>IDENTIFICATION</scope>
</reference>
<dbReference type="EnsemblPlants" id="LPERR08G18400.1">
    <property type="protein sequence ID" value="LPERR08G18400.1"/>
    <property type="gene ID" value="LPERR08G18400"/>
</dbReference>
<keyword evidence="3" id="KW-1015">Disulfide bond</keyword>
<reference evidence="7 8" key="1">
    <citation type="submission" date="2012-08" db="EMBL/GenBank/DDBJ databases">
        <title>Oryza genome evolution.</title>
        <authorList>
            <person name="Wing R.A."/>
        </authorList>
    </citation>
    <scope>NUCLEOTIDE SEQUENCE</scope>
</reference>
<dbReference type="InterPro" id="IPR043325">
    <property type="entry name" value="LTSS"/>
</dbReference>
<proteinExistence type="inferred from homology"/>
<dbReference type="HOGENOM" id="CLU_089796_2_0_1"/>
<dbReference type="AlphaFoldDB" id="A0A0D9XA59"/>
<dbReference type="eggNOG" id="ENOG502S13V">
    <property type="taxonomic scope" value="Eukaryota"/>
</dbReference>
<reference evidence="8" key="2">
    <citation type="submission" date="2013-12" db="EMBL/GenBank/DDBJ databases">
        <authorList>
            <person name="Yu Y."/>
            <person name="Lee S."/>
            <person name="de Baynast K."/>
            <person name="Wissotski M."/>
            <person name="Liu L."/>
            <person name="Talag J."/>
            <person name="Goicoechea J."/>
            <person name="Angelova A."/>
            <person name="Jetty R."/>
            <person name="Kudrna D."/>
            <person name="Golser W."/>
            <person name="Rivera L."/>
            <person name="Zhang J."/>
            <person name="Wing R."/>
        </authorList>
    </citation>
    <scope>NUCLEOTIDE SEQUENCE</scope>
</reference>
<keyword evidence="2 5" id="KW-0732">Signal</keyword>
<organism evidence="7 8">
    <name type="scientific">Leersia perrieri</name>
    <dbReference type="NCBI Taxonomy" id="77586"/>
    <lineage>
        <taxon>Eukaryota</taxon>
        <taxon>Viridiplantae</taxon>
        <taxon>Streptophyta</taxon>
        <taxon>Embryophyta</taxon>
        <taxon>Tracheophyta</taxon>
        <taxon>Spermatophyta</taxon>
        <taxon>Magnoliopsida</taxon>
        <taxon>Liliopsida</taxon>
        <taxon>Poales</taxon>
        <taxon>Poaceae</taxon>
        <taxon>BOP clade</taxon>
        <taxon>Oryzoideae</taxon>
        <taxon>Oryzeae</taxon>
        <taxon>Oryzinae</taxon>
        <taxon>Leersia</taxon>
    </lineage>
</organism>
<evidence type="ECO:0000256" key="1">
    <source>
        <dbReference type="ARBA" id="ARBA00009748"/>
    </source>
</evidence>
<evidence type="ECO:0000313" key="8">
    <source>
        <dbReference type="Proteomes" id="UP000032180"/>
    </source>
</evidence>
<dbReference type="Pfam" id="PF14368">
    <property type="entry name" value="LTP_2"/>
    <property type="match status" value="1"/>
</dbReference>
<feature type="signal peptide" evidence="5">
    <location>
        <begin position="1"/>
        <end position="23"/>
    </location>
</feature>
<dbReference type="Gramene" id="LPERR08G18400.1">
    <property type="protein sequence ID" value="LPERR08G18400.1"/>
    <property type="gene ID" value="LPERR08G18400"/>
</dbReference>
<sequence length="178" mass="18302">MAASSAWLTLAVAVLAISSSAMAAATPAADALQGKCQQDFTKLTDCMDYATGHEESPSSSCCDDTSATQKARPDCLCYIIQQVHAGRNEVQSLGLRFDRLLALPAACKLPNANVSLCINLLHLTPSSPDYALFANASKAASSTPTPAAAATAGSFKVQARLSYGVAAAVVSAVLSSIF</sequence>
<dbReference type="STRING" id="77586.A0A0D9XA59"/>
<feature type="chain" id="PRO_5002349628" description="Bifunctional inhibitor/plant lipid transfer protein/seed storage helical domain-containing protein" evidence="5">
    <location>
        <begin position="24"/>
        <end position="178"/>
    </location>
</feature>
<keyword evidence="4" id="KW-0325">Glycoprotein</keyword>
<keyword evidence="8" id="KW-1185">Reference proteome</keyword>
<protein>
    <recommendedName>
        <fullName evidence="6">Bifunctional inhibitor/plant lipid transfer protein/seed storage helical domain-containing protein</fullName>
    </recommendedName>
</protein>
<evidence type="ECO:0000256" key="5">
    <source>
        <dbReference type="SAM" id="SignalP"/>
    </source>
</evidence>
<dbReference type="CDD" id="cd00010">
    <property type="entry name" value="AAI_LTSS"/>
    <property type="match status" value="1"/>
</dbReference>
<dbReference type="SMART" id="SM00499">
    <property type="entry name" value="AAI"/>
    <property type="match status" value="1"/>
</dbReference>
<dbReference type="Proteomes" id="UP000032180">
    <property type="component" value="Chromosome 8"/>
</dbReference>
<dbReference type="InterPro" id="IPR016140">
    <property type="entry name" value="Bifunc_inhib/LTP/seed_store"/>
</dbReference>
<evidence type="ECO:0000256" key="3">
    <source>
        <dbReference type="ARBA" id="ARBA00023157"/>
    </source>
</evidence>
<evidence type="ECO:0000259" key="6">
    <source>
        <dbReference type="SMART" id="SM00499"/>
    </source>
</evidence>
<feature type="domain" description="Bifunctional inhibitor/plant lipid transfer protein/seed storage helical" evidence="6">
    <location>
        <begin position="36"/>
        <end position="117"/>
    </location>
</feature>
<evidence type="ECO:0000313" key="7">
    <source>
        <dbReference type="EnsemblPlants" id="LPERR08G18400.1"/>
    </source>
</evidence>
<dbReference type="PANTHER" id="PTHR33044">
    <property type="entry name" value="BIFUNCTIONAL INHIBITOR/LIPID-TRANSFER PROTEIN/SEED STORAGE 2S ALBUMIN SUPERFAMILY PROTEIN-RELATED"/>
    <property type="match status" value="1"/>
</dbReference>
<comment type="similarity">
    <text evidence="1">Belongs to the plant LTP family.</text>
</comment>
<name>A0A0D9XA59_9ORYZ</name>
<dbReference type="InterPro" id="IPR036312">
    <property type="entry name" value="Bifun_inhib/LTP/seed_sf"/>
</dbReference>
<dbReference type="Gene3D" id="1.10.110.10">
    <property type="entry name" value="Plant lipid-transfer and hydrophobic proteins"/>
    <property type="match status" value="1"/>
</dbReference>